<proteinExistence type="predicted"/>
<gene>
    <name evidence="1" type="ORF">Pint_06768</name>
</gene>
<keyword evidence="2" id="KW-1185">Reference proteome</keyword>
<protein>
    <submittedName>
        <fullName evidence="1">Uncharacterized protein</fullName>
    </submittedName>
</protein>
<evidence type="ECO:0000313" key="1">
    <source>
        <dbReference type="EMBL" id="KAJ0025688.1"/>
    </source>
</evidence>
<reference evidence="2" key="1">
    <citation type="journal article" date="2023" name="G3 (Bethesda)">
        <title>Genome assembly and association tests identify interacting loci associated with vigor, precocity, and sex in interspecific pistachio rootstocks.</title>
        <authorList>
            <person name="Palmer W."/>
            <person name="Jacygrad E."/>
            <person name="Sagayaradj S."/>
            <person name="Cavanaugh K."/>
            <person name="Han R."/>
            <person name="Bertier L."/>
            <person name="Beede B."/>
            <person name="Kafkas S."/>
            <person name="Golino D."/>
            <person name="Preece J."/>
            <person name="Michelmore R."/>
        </authorList>
    </citation>
    <scope>NUCLEOTIDE SEQUENCE [LARGE SCALE GENOMIC DNA]</scope>
</reference>
<name>A0ACC0XY71_9ROSI</name>
<comment type="caution">
    <text evidence="1">The sequence shown here is derived from an EMBL/GenBank/DDBJ whole genome shotgun (WGS) entry which is preliminary data.</text>
</comment>
<sequence>MHQLLQEMGWEIVREQHRDEPGKWSRLWVYKDIYKVLTKIKGTEAIECIMVDVTHSRDMRERGIMGLHGKSFSAMTNLRLLSISNVHLSENLEYLSSELRFFEWNGYPLKSLPLCFHPENLFELIMCNSCIEYLWEGMKRLGSYDAETLAPGSPSLSLL</sequence>
<evidence type="ECO:0000313" key="2">
    <source>
        <dbReference type="Proteomes" id="UP001163603"/>
    </source>
</evidence>
<dbReference type="EMBL" id="CM047745">
    <property type="protein sequence ID" value="KAJ0025688.1"/>
    <property type="molecule type" value="Genomic_DNA"/>
</dbReference>
<organism evidence="1 2">
    <name type="scientific">Pistacia integerrima</name>
    <dbReference type="NCBI Taxonomy" id="434235"/>
    <lineage>
        <taxon>Eukaryota</taxon>
        <taxon>Viridiplantae</taxon>
        <taxon>Streptophyta</taxon>
        <taxon>Embryophyta</taxon>
        <taxon>Tracheophyta</taxon>
        <taxon>Spermatophyta</taxon>
        <taxon>Magnoliopsida</taxon>
        <taxon>eudicotyledons</taxon>
        <taxon>Gunneridae</taxon>
        <taxon>Pentapetalae</taxon>
        <taxon>rosids</taxon>
        <taxon>malvids</taxon>
        <taxon>Sapindales</taxon>
        <taxon>Anacardiaceae</taxon>
        <taxon>Pistacia</taxon>
    </lineage>
</organism>
<accession>A0ACC0XY71</accession>
<dbReference type="Proteomes" id="UP001163603">
    <property type="component" value="Chromosome 10"/>
</dbReference>